<evidence type="ECO:0000256" key="1">
    <source>
        <dbReference type="ARBA" id="ARBA00022729"/>
    </source>
</evidence>
<keyword evidence="1 2" id="KW-0732">Signal</keyword>
<dbReference type="EMBL" id="RFAR01000043">
    <property type="protein sequence ID" value="RMC97148.1"/>
    <property type="molecule type" value="Genomic_DNA"/>
</dbReference>
<feature type="chain" id="PRO_5019119557" evidence="2">
    <location>
        <begin position="35"/>
        <end position="546"/>
    </location>
</feature>
<proteinExistence type="predicted"/>
<sequence>MRISSQHARTTALPTSLALLLGLAWLASGAAALAATSVENAATAQAATVYPGKATSNMFGAQLFDGHFSQIQSSGFNPDYRISLGDRINLRLWGAFPYDGQLPVDPQGNIFIPNVGPVAVAGVRNAELNSHINQQLGKVYKSNVRMYASLDTAQPVKVFVTGYVKQPGLYGGLAADSPLSYLDKAGGVDSARGSYVDIRILRAGQLRLQIDLYRFLLDGQLDVTQFADGDVIVVGPRQHTFAMRGEVYNAYDFEFPHPSITLQQALAMARPKPGATHVSIVRGQGSARRSEYHALAAIDGLQLEDGDQLTVTADRYAGTIQIRVEGAHSGEHAIVLPYSASMADILVQLRGNRMSQTSALQLFRHSVAQRQKEMLDVALNKLQESALSARSATKEEADLRSKEAELISKFVEQARKVTPKGQVILNEENLSSTLLEDGDIIRIPEKSSVVQVHGEVLFPNALSWQHGLSATDYIKRAGGFMQKSDDSRIVIMRQSGAVITERNPPILAGDEIMVLPKIEAKNIEITRGITQILYQIAVSAKVIFSF</sequence>
<evidence type="ECO:0000259" key="4">
    <source>
        <dbReference type="Pfam" id="PF10531"/>
    </source>
</evidence>
<organism evidence="5 6">
    <name type="scientific">Aquitalea palustris</name>
    <dbReference type="NCBI Taxonomy" id="2480983"/>
    <lineage>
        <taxon>Bacteria</taxon>
        <taxon>Pseudomonadati</taxon>
        <taxon>Pseudomonadota</taxon>
        <taxon>Betaproteobacteria</taxon>
        <taxon>Neisseriales</taxon>
        <taxon>Chromobacteriaceae</taxon>
        <taxon>Aquitalea</taxon>
    </lineage>
</organism>
<dbReference type="InterPro" id="IPR003715">
    <property type="entry name" value="Poly_export_N"/>
</dbReference>
<dbReference type="PANTHER" id="PTHR33619:SF3">
    <property type="entry name" value="POLYSACCHARIDE EXPORT PROTEIN GFCE-RELATED"/>
    <property type="match status" value="1"/>
</dbReference>
<dbReference type="InterPro" id="IPR049712">
    <property type="entry name" value="Poly_export"/>
</dbReference>
<evidence type="ECO:0000256" key="2">
    <source>
        <dbReference type="SAM" id="SignalP"/>
    </source>
</evidence>
<dbReference type="GO" id="GO:0015159">
    <property type="term" value="F:polysaccharide transmembrane transporter activity"/>
    <property type="evidence" value="ECO:0007669"/>
    <property type="project" value="InterPro"/>
</dbReference>
<dbReference type="OrthoDB" id="9815244at2"/>
<keyword evidence="6" id="KW-1185">Reference proteome</keyword>
<protein>
    <submittedName>
        <fullName evidence="5">Polysialic acid transporter</fullName>
    </submittedName>
</protein>
<evidence type="ECO:0000313" key="5">
    <source>
        <dbReference type="EMBL" id="RMC97148.1"/>
    </source>
</evidence>
<feature type="signal peptide" evidence="2">
    <location>
        <begin position="1"/>
        <end position="34"/>
    </location>
</feature>
<dbReference type="Pfam" id="PF02563">
    <property type="entry name" value="Poly_export"/>
    <property type="match status" value="1"/>
</dbReference>
<accession>A0A454JI51</accession>
<evidence type="ECO:0000259" key="3">
    <source>
        <dbReference type="Pfam" id="PF02563"/>
    </source>
</evidence>
<reference evidence="5 6" key="1">
    <citation type="submission" date="2018-10" db="EMBL/GenBank/DDBJ databases">
        <title>Draft genome sequence of Aquitalea MWU14-2217 isolated from a wild cranberry bog in Provincetown, Massachusetts.</title>
        <authorList>
            <person name="Ebadzadsahrai G."/>
            <person name="Soby S."/>
        </authorList>
    </citation>
    <scope>NUCLEOTIDE SEQUENCE [LARGE SCALE GENOMIC DNA]</scope>
    <source>
        <strain evidence="5 6">MWU14-2217</strain>
    </source>
</reference>
<dbReference type="RefSeq" id="WP_103524777.1">
    <property type="nucleotide sequence ID" value="NZ_JAIZDC010000012.1"/>
</dbReference>
<dbReference type="Pfam" id="PF10531">
    <property type="entry name" value="SLBB"/>
    <property type="match status" value="1"/>
</dbReference>
<dbReference type="AlphaFoldDB" id="A0A454JI51"/>
<dbReference type="InterPro" id="IPR019554">
    <property type="entry name" value="Soluble_ligand-bd"/>
</dbReference>
<dbReference type="Gene3D" id="3.30.1950.10">
    <property type="entry name" value="wza like domain"/>
    <property type="match status" value="1"/>
</dbReference>
<feature type="domain" description="Soluble ligand binding" evidence="4">
    <location>
        <begin position="449"/>
        <end position="499"/>
    </location>
</feature>
<feature type="domain" description="Polysaccharide export protein N-terminal" evidence="3">
    <location>
        <begin position="77"/>
        <end position="146"/>
    </location>
</feature>
<comment type="caution">
    <text evidence="5">The sequence shown here is derived from an EMBL/GenBank/DDBJ whole genome shotgun (WGS) entry which is preliminary data.</text>
</comment>
<dbReference type="PANTHER" id="PTHR33619">
    <property type="entry name" value="POLYSACCHARIDE EXPORT PROTEIN GFCE-RELATED"/>
    <property type="match status" value="1"/>
</dbReference>
<dbReference type="Gene3D" id="3.10.560.10">
    <property type="entry name" value="Outer membrane lipoprotein wza domain like"/>
    <property type="match status" value="3"/>
</dbReference>
<gene>
    <name evidence="5" type="ORF">EAY64_10820</name>
</gene>
<evidence type="ECO:0000313" key="6">
    <source>
        <dbReference type="Proteomes" id="UP000274139"/>
    </source>
</evidence>
<name>A0A454JI51_9NEIS</name>
<dbReference type="Proteomes" id="UP000274139">
    <property type="component" value="Unassembled WGS sequence"/>
</dbReference>